<comment type="cofactor">
    <cofactor evidence="1">
        <name>heme</name>
        <dbReference type="ChEBI" id="CHEBI:30413"/>
    </cofactor>
</comment>
<evidence type="ECO:0000256" key="3">
    <source>
        <dbReference type="ARBA" id="ARBA00022617"/>
    </source>
</evidence>
<evidence type="ECO:0000313" key="8">
    <source>
        <dbReference type="EMBL" id="ODR07082.1"/>
    </source>
</evidence>
<dbReference type="AlphaFoldDB" id="A0A1E3SY70"/>
<dbReference type="InterPro" id="IPR001128">
    <property type="entry name" value="Cyt_P450"/>
</dbReference>
<keyword evidence="5" id="KW-0560">Oxidoreductase</keyword>
<dbReference type="SUPFAM" id="SSF48264">
    <property type="entry name" value="Cytochrome P450"/>
    <property type="match status" value="1"/>
</dbReference>
<sequence length="408" mass="45182">MQDRAAAAVDELFGGVTQNPFPLYDELRELGDGIHLVPAMDGVLVTRYDDVRRIVADHRTFSSDYFETAPPGIHDPSDPEHRRFVATASRLFMFADPPRHTEIRATFRHAFTPEAASRWAGIIEEVTDDSLGRFLSGQDVDLMPHLAADVPVAVIAKILGVPSDQWQNFRDWSFGYASTFDPMVQGDRRDAAIKASLTLFDYLNELAEQRARVPGEDLISHMIGVSAADGRQLRGEDLVAQIALLLVAGNETTTNLVGNGITLLLDHPEAKRDLVADPTLLGTAVEEMLRLDPPLHLTMRRTTKQVTLGSREIEPGTMMLLCIAAANRDPRAFKESATFDIRRSDNKHLAFLHGIHFCVGAALARLEARIIFERLLARFPDIGPGSAAPVRRTLNVVSRGWQSRPVKL</sequence>
<dbReference type="Gene3D" id="1.10.630.10">
    <property type="entry name" value="Cytochrome P450"/>
    <property type="match status" value="1"/>
</dbReference>
<protein>
    <recommendedName>
        <fullName evidence="10">Cytochrome</fullName>
    </recommendedName>
</protein>
<evidence type="ECO:0000256" key="2">
    <source>
        <dbReference type="ARBA" id="ARBA00010617"/>
    </source>
</evidence>
<dbReference type="InterPro" id="IPR036396">
    <property type="entry name" value="Cyt_P450_sf"/>
</dbReference>
<dbReference type="Proteomes" id="UP000094224">
    <property type="component" value="Unassembled WGS sequence"/>
</dbReference>
<reference evidence="9" key="1">
    <citation type="submission" date="2016-09" db="EMBL/GenBank/DDBJ databases">
        <authorList>
            <person name="Greninger A.L."/>
            <person name="Jerome K.R."/>
            <person name="Mcnair B."/>
            <person name="Wallis C."/>
            <person name="Fang F."/>
        </authorList>
    </citation>
    <scope>NUCLEOTIDE SEQUENCE [LARGE SCALE GENOMIC DNA]</scope>
    <source>
        <strain evidence="9">BC1_M4</strain>
    </source>
</reference>
<gene>
    <name evidence="8" type="ORF">BHQ21_10160</name>
</gene>
<name>A0A1E3SY70_9MYCO</name>
<dbReference type="Pfam" id="PF00067">
    <property type="entry name" value="p450"/>
    <property type="match status" value="1"/>
</dbReference>
<dbReference type="PANTHER" id="PTHR46696:SF3">
    <property type="entry name" value="PULCHERRIMINIC ACID SYNTHASE"/>
    <property type="match status" value="1"/>
</dbReference>
<dbReference type="FunFam" id="1.10.630.10:FF:000018">
    <property type="entry name" value="Cytochrome P450 monooxygenase"/>
    <property type="match status" value="1"/>
</dbReference>
<dbReference type="CDD" id="cd20625">
    <property type="entry name" value="CYP164-like"/>
    <property type="match status" value="1"/>
</dbReference>
<evidence type="ECO:0000313" key="9">
    <source>
        <dbReference type="Proteomes" id="UP000094224"/>
    </source>
</evidence>
<dbReference type="EMBL" id="MIHC01000014">
    <property type="protein sequence ID" value="ODR07082.1"/>
    <property type="molecule type" value="Genomic_DNA"/>
</dbReference>
<keyword evidence="7" id="KW-0503">Monooxygenase</keyword>
<keyword evidence="3" id="KW-0349">Heme</keyword>
<evidence type="ECO:0000256" key="4">
    <source>
        <dbReference type="ARBA" id="ARBA00022723"/>
    </source>
</evidence>
<keyword evidence="6" id="KW-0408">Iron</keyword>
<keyword evidence="4" id="KW-0479">Metal-binding</keyword>
<dbReference type="GO" id="GO:0005506">
    <property type="term" value="F:iron ion binding"/>
    <property type="evidence" value="ECO:0007669"/>
    <property type="project" value="InterPro"/>
</dbReference>
<proteinExistence type="inferred from homology"/>
<accession>A0A1E3SY70</accession>
<dbReference type="GO" id="GO:0016705">
    <property type="term" value="F:oxidoreductase activity, acting on paired donors, with incorporation or reduction of molecular oxygen"/>
    <property type="evidence" value="ECO:0007669"/>
    <property type="project" value="InterPro"/>
</dbReference>
<dbReference type="GO" id="GO:0020037">
    <property type="term" value="F:heme binding"/>
    <property type="evidence" value="ECO:0007669"/>
    <property type="project" value="InterPro"/>
</dbReference>
<dbReference type="InterPro" id="IPR002397">
    <property type="entry name" value="Cyt_P450_B"/>
</dbReference>
<dbReference type="PRINTS" id="PR00359">
    <property type="entry name" value="BP450"/>
</dbReference>
<dbReference type="STRING" id="243061.AWC25_15830"/>
<comment type="caution">
    <text evidence="8">The sequence shown here is derived from an EMBL/GenBank/DDBJ whole genome shotgun (WGS) entry which is preliminary data.</text>
</comment>
<evidence type="ECO:0000256" key="5">
    <source>
        <dbReference type="ARBA" id="ARBA00023002"/>
    </source>
</evidence>
<dbReference type="GO" id="GO:0004497">
    <property type="term" value="F:monooxygenase activity"/>
    <property type="evidence" value="ECO:0007669"/>
    <property type="project" value="UniProtKB-KW"/>
</dbReference>
<keyword evidence="9" id="KW-1185">Reference proteome</keyword>
<evidence type="ECO:0000256" key="6">
    <source>
        <dbReference type="ARBA" id="ARBA00023004"/>
    </source>
</evidence>
<organism evidence="8 9">
    <name type="scientific">Mycobacterium sherrisii</name>
    <dbReference type="NCBI Taxonomy" id="243061"/>
    <lineage>
        <taxon>Bacteria</taxon>
        <taxon>Bacillati</taxon>
        <taxon>Actinomycetota</taxon>
        <taxon>Actinomycetes</taxon>
        <taxon>Mycobacteriales</taxon>
        <taxon>Mycobacteriaceae</taxon>
        <taxon>Mycobacterium</taxon>
        <taxon>Mycobacterium simiae complex</taxon>
    </lineage>
</organism>
<evidence type="ECO:0000256" key="7">
    <source>
        <dbReference type="ARBA" id="ARBA00023033"/>
    </source>
</evidence>
<evidence type="ECO:0008006" key="10">
    <source>
        <dbReference type="Google" id="ProtNLM"/>
    </source>
</evidence>
<evidence type="ECO:0000256" key="1">
    <source>
        <dbReference type="ARBA" id="ARBA00001971"/>
    </source>
</evidence>
<comment type="similarity">
    <text evidence="2">Belongs to the cytochrome P450 family.</text>
</comment>
<dbReference type="PANTHER" id="PTHR46696">
    <property type="entry name" value="P450, PUTATIVE (EUROFUNG)-RELATED"/>
    <property type="match status" value="1"/>
</dbReference>